<name>A0A7U2NRA3_PHANO</name>
<evidence type="ECO:0000313" key="3">
    <source>
        <dbReference type="Proteomes" id="UP000663193"/>
    </source>
</evidence>
<dbReference type="VEuPathDB" id="FungiDB:JI435_424580"/>
<organism evidence="2 3">
    <name type="scientific">Phaeosphaeria nodorum (strain SN15 / ATCC MYA-4574 / FGSC 10173)</name>
    <name type="common">Glume blotch fungus</name>
    <name type="synonym">Parastagonospora nodorum</name>
    <dbReference type="NCBI Taxonomy" id="321614"/>
    <lineage>
        <taxon>Eukaryota</taxon>
        <taxon>Fungi</taxon>
        <taxon>Dikarya</taxon>
        <taxon>Ascomycota</taxon>
        <taxon>Pezizomycotina</taxon>
        <taxon>Dothideomycetes</taxon>
        <taxon>Pleosporomycetidae</taxon>
        <taxon>Pleosporales</taxon>
        <taxon>Pleosporineae</taxon>
        <taxon>Phaeosphaeriaceae</taxon>
        <taxon>Parastagonospora</taxon>
    </lineage>
</organism>
<sequence length="67" mass="7113">MELNLGLQHAEMIGARGRHGRKANGGGAALSERDARSGAKRMLERRAERRAERDQGGSAIIAWSGGG</sequence>
<evidence type="ECO:0000256" key="1">
    <source>
        <dbReference type="SAM" id="MobiDB-lite"/>
    </source>
</evidence>
<feature type="compositionally biased region" description="Basic and acidic residues" evidence="1">
    <location>
        <begin position="31"/>
        <end position="55"/>
    </location>
</feature>
<evidence type="ECO:0000313" key="2">
    <source>
        <dbReference type="EMBL" id="QRD07547.1"/>
    </source>
</evidence>
<feature type="compositionally biased region" description="Low complexity" evidence="1">
    <location>
        <begin position="56"/>
        <end position="67"/>
    </location>
</feature>
<proteinExistence type="predicted"/>
<keyword evidence="3" id="KW-1185">Reference proteome</keyword>
<dbReference type="EMBL" id="CP069044">
    <property type="protein sequence ID" value="QRD07547.1"/>
    <property type="molecule type" value="Genomic_DNA"/>
</dbReference>
<protein>
    <submittedName>
        <fullName evidence="2">Uncharacterized protein</fullName>
    </submittedName>
</protein>
<gene>
    <name evidence="2" type="ORF">JI435_424580</name>
</gene>
<accession>A0A7U2NRA3</accession>
<feature type="region of interest" description="Disordered" evidence="1">
    <location>
        <begin position="16"/>
        <end position="67"/>
    </location>
</feature>
<reference evidence="3" key="1">
    <citation type="journal article" date="2021" name="BMC Genomics">
        <title>Chromosome-level genome assembly and manually-curated proteome of model necrotroph Parastagonospora nodorum Sn15 reveals a genome-wide trove of candidate effector homologs, and redundancy of virulence-related functions within an accessory chromosome.</title>
        <authorList>
            <person name="Bertazzoni S."/>
            <person name="Jones D.A.B."/>
            <person name="Phan H.T."/>
            <person name="Tan K.-C."/>
            <person name="Hane J.K."/>
        </authorList>
    </citation>
    <scope>NUCLEOTIDE SEQUENCE [LARGE SCALE GENOMIC DNA]</scope>
    <source>
        <strain evidence="3">SN15 / ATCC MYA-4574 / FGSC 10173)</strain>
    </source>
</reference>
<dbReference type="AlphaFoldDB" id="A0A7U2NRA3"/>
<dbReference type="Proteomes" id="UP000663193">
    <property type="component" value="Chromosome 22"/>
</dbReference>